<evidence type="ECO:0000256" key="7">
    <source>
        <dbReference type="ARBA" id="ARBA00022967"/>
    </source>
</evidence>
<dbReference type="InterPro" id="IPR003439">
    <property type="entry name" value="ABC_transporter-like_ATP-bd"/>
</dbReference>
<keyword evidence="2" id="KW-0813">Transport</keyword>
<sequence length="502" mass="54332">MNTADNVVEMRSVSKGFNGVSVLKDVSFDVRRGEVHALAGGNGAGKSTLMKILQGVYQADAGEIIIGGKPATINSIQDAKAAGIGMVFQEFSLVPSLTVAQNIFLAAEPLGAGGLIDDRASVRRAKEIFAEMEVDVDPRAEVSRLGTAYWQLTEIAKALSQNAQVLIMDEPTASLARHESEALFELIDRLKQRGISIIYISHRMDEVYRLADRITILRDGRRLLTEPLSAVTPEQIVEGIVGKKIEGQLAYRERDHVAHEGAPLLEVRGLNAGRRVRDVSFSLRPGEILGLAGLMGSGRTELARALFGIDRRDSGDILIRGEKINLNSPQQAIDAGVALIPEDRRAQGLVLDHSVRDNLLLPLLGQIMRGPLLDSTKGKDLSSSLIKKFAVKVAHPNRPVRLLSGGNQQKVVIAKWLGTDPDILILDEPTAGVDIGTKSEILDMVRELASAGKAVIVISSEYPELLAVSDRVLVLKDGSVIRDIPRSDIADEEYLQLAVQGV</sequence>
<evidence type="ECO:0000256" key="1">
    <source>
        <dbReference type="ARBA" id="ARBA00004202"/>
    </source>
</evidence>
<dbReference type="Gene3D" id="3.40.50.300">
    <property type="entry name" value="P-loop containing nucleotide triphosphate hydrolases"/>
    <property type="match status" value="2"/>
</dbReference>
<gene>
    <name evidence="10" type="ORF">NL394_21595</name>
</gene>
<evidence type="ECO:0000256" key="4">
    <source>
        <dbReference type="ARBA" id="ARBA00022737"/>
    </source>
</evidence>
<dbReference type="InterPro" id="IPR027417">
    <property type="entry name" value="P-loop_NTPase"/>
</dbReference>
<proteinExistence type="predicted"/>
<dbReference type="GO" id="GO:0005886">
    <property type="term" value="C:plasma membrane"/>
    <property type="evidence" value="ECO:0007669"/>
    <property type="project" value="UniProtKB-SubCell"/>
</dbReference>
<dbReference type="PANTHER" id="PTHR43790">
    <property type="entry name" value="CARBOHYDRATE TRANSPORT ATP-BINDING PROTEIN MG119-RELATED"/>
    <property type="match status" value="1"/>
</dbReference>
<dbReference type="PROSITE" id="PS00211">
    <property type="entry name" value="ABC_TRANSPORTER_1"/>
    <property type="match status" value="1"/>
</dbReference>
<evidence type="ECO:0000256" key="3">
    <source>
        <dbReference type="ARBA" id="ARBA00022475"/>
    </source>
</evidence>
<evidence type="ECO:0000259" key="9">
    <source>
        <dbReference type="PROSITE" id="PS50893"/>
    </source>
</evidence>
<keyword evidence="3" id="KW-1003">Cell membrane</keyword>
<dbReference type="FunFam" id="3.40.50.300:FF:000127">
    <property type="entry name" value="Ribose import ATP-binding protein RbsA"/>
    <property type="match status" value="1"/>
</dbReference>
<evidence type="ECO:0000256" key="8">
    <source>
        <dbReference type="ARBA" id="ARBA00023136"/>
    </source>
</evidence>
<keyword evidence="8" id="KW-0472">Membrane</keyword>
<dbReference type="GO" id="GO:0005524">
    <property type="term" value="F:ATP binding"/>
    <property type="evidence" value="ECO:0007669"/>
    <property type="project" value="UniProtKB-KW"/>
</dbReference>
<feature type="domain" description="ABC transporter" evidence="9">
    <location>
        <begin position="8"/>
        <end position="244"/>
    </location>
</feature>
<keyword evidence="5" id="KW-0547">Nucleotide-binding</keyword>
<name>A0AAX3EHK5_PAEUR</name>
<dbReference type="GO" id="GO:0016887">
    <property type="term" value="F:ATP hydrolysis activity"/>
    <property type="evidence" value="ECO:0007669"/>
    <property type="project" value="InterPro"/>
</dbReference>
<evidence type="ECO:0000256" key="2">
    <source>
        <dbReference type="ARBA" id="ARBA00022448"/>
    </source>
</evidence>
<dbReference type="AlphaFoldDB" id="A0AAX3EHK5"/>
<keyword evidence="6 10" id="KW-0067">ATP-binding</keyword>
<feature type="domain" description="ABC transporter" evidence="9">
    <location>
        <begin position="251"/>
        <end position="502"/>
    </location>
</feature>
<dbReference type="InterPro" id="IPR050107">
    <property type="entry name" value="ABC_carbohydrate_import_ATPase"/>
</dbReference>
<dbReference type="EMBL" id="CP101185">
    <property type="protein sequence ID" value="UYV97587.1"/>
    <property type="molecule type" value="Genomic_DNA"/>
</dbReference>
<dbReference type="InterPro" id="IPR003593">
    <property type="entry name" value="AAA+_ATPase"/>
</dbReference>
<evidence type="ECO:0000313" key="11">
    <source>
        <dbReference type="Proteomes" id="UP001163293"/>
    </source>
</evidence>
<dbReference type="SMART" id="SM00382">
    <property type="entry name" value="AAA"/>
    <property type="match status" value="2"/>
</dbReference>
<dbReference type="PANTHER" id="PTHR43790:SF9">
    <property type="entry name" value="GALACTOFURANOSE TRANSPORTER ATP-BINDING PROTEIN YTFR"/>
    <property type="match status" value="1"/>
</dbReference>
<keyword evidence="7" id="KW-1278">Translocase</keyword>
<dbReference type="Proteomes" id="UP001163293">
    <property type="component" value="Chromosome"/>
</dbReference>
<organism evidence="10 11">
    <name type="scientific">Paenarthrobacter ureafaciens</name>
    <dbReference type="NCBI Taxonomy" id="37931"/>
    <lineage>
        <taxon>Bacteria</taxon>
        <taxon>Bacillati</taxon>
        <taxon>Actinomycetota</taxon>
        <taxon>Actinomycetes</taxon>
        <taxon>Micrococcales</taxon>
        <taxon>Micrococcaceae</taxon>
        <taxon>Paenarthrobacter</taxon>
    </lineage>
</organism>
<keyword evidence="11" id="KW-1185">Reference proteome</keyword>
<reference evidence="10" key="1">
    <citation type="submission" date="2022-07" db="EMBL/GenBank/DDBJ databases">
        <authorList>
            <person name="Wu T."/>
        </authorList>
    </citation>
    <scope>NUCLEOTIDE SEQUENCE</scope>
    <source>
        <strain evidence="10">SD-1</strain>
    </source>
</reference>
<accession>A0AAX3EHK5</accession>
<protein>
    <submittedName>
        <fullName evidence="10">Sugar ABC transporter ATP-binding protein</fullName>
    </submittedName>
</protein>
<dbReference type="InterPro" id="IPR017871">
    <property type="entry name" value="ABC_transporter-like_CS"/>
</dbReference>
<dbReference type="CDD" id="cd03215">
    <property type="entry name" value="ABC_Carb_Monos_II"/>
    <property type="match status" value="1"/>
</dbReference>
<comment type="subcellular location">
    <subcellularLocation>
        <location evidence="1">Cell membrane</location>
        <topology evidence="1">Peripheral membrane protein</topology>
    </subcellularLocation>
</comment>
<dbReference type="PROSITE" id="PS50893">
    <property type="entry name" value="ABC_TRANSPORTER_2"/>
    <property type="match status" value="2"/>
</dbReference>
<keyword evidence="4" id="KW-0677">Repeat</keyword>
<dbReference type="SUPFAM" id="SSF52540">
    <property type="entry name" value="P-loop containing nucleoside triphosphate hydrolases"/>
    <property type="match status" value="2"/>
</dbReference>
<dbReference type="CDD" id="cd03216">
    <property type="entry name" value="ABC_Carb_Monos_I"/>
    <property type="match status" value="1"/>
</dbReference>
<evidence type="ECO:0000313" key="10">
    <source>
        <dbReference type="EMBL" id="UYV97587.1"/>
    </source>
</evidence>
<evidence type="ECO:0000256" key="6">
    <source>
        <dbReference type="ARBA" id="ARBA00022840"/>
    </source>
</evidence>
<dbReference type="Pfam" id="PF00005">
    <property type="entry name" value="ABC_tran"/>
    <property type="match status" value="2"/>
</dbReference>
<dbReference type="RefSeq" id="WP_069696552.1">
    <property type="nucleotide sequence ID" value="NZ_CP101180.1"/>
</dbReference>
<evidence type="ECO:0000256" key="5">
    <source>
        <dbReference type="ARBA" id="ARBA00022741"/>
    </source>
</evidence>